<evidence type="ECO:0000313" key="2">
    <source>
        <dbReference type="EMBL" id="PQB05770.1"/>
    </source>
</evidence>
<feature type="transmembrane region" description="Helical" evidence="1">
    <location>
        <begin position="12"/>
        <end position="34"/>
    </location>
</feature>
<feature type="transmembrane region" description="Helical" evidence="1">
    <location>
        <begin position="111"/>
        <end position="128"/>
    </location>
</feature>
<gene>
    <name evidence="2" type="ORF">BST85_13355</name>
</gene>
<name>A0A2S7KT18_9FLAO</name>
<dbReference type="Proteomes" id="UP000239800">
    <property type="component" value="Unassembled WGS sequence"/>
</dbReference>
<feature type="transmembrane region" description="Helical" evidence="1">
    <location>
        <begin position="40"/>
        <end position="57"/>
    </location>
</feature>
<accession>A0A2S7KT18</accession>
<evidence type="ECO:0000313" key="3">
    <source>
        <dbReference type="Proteomes" id="UP000239800"/>
    </source>
</evidence>
<dbReference type="EMBL" id="MQUB01000001">
    <property type="protein sequence ID" value="PQB05770.1"/>
    <property type="molecule type" value="Genomic_DNA"/>
</dbReference>
<reference evidence="2 3" key="1">
    <citation type="submission" date="2016-11" db="EMBL/GenBank/DDBJ databases">
        <title>Trade-off between light-utilization and light-protection in marine flavobacteria.</title>
        <authorList>
            <person name="Kumagai Y."/>
        </authorList>
    </citation>
    <scope>NUCLEOTIDE SEQUENCE [LARGE SCALE GENOMIC DNA]</scope>
    <source>
        <strain evidence="2 3">NBRC 107741</strain>
    </source>
</reference>
<dbReference type="AlphaFoldDB" id="A0A2S7KT18"/>
<protein>
    <submittedName>
        <fullName evidence="2">Uncharacterized protein</fullName>
    </submittedName>
</protein>
<keyword evidence="1" id="KW-0472">Membrane</keyword>
<proteinExistence type="predicted"/>
<sequence length="134" mass="15506">MLTISQSYIKKYYKIFGYVNLIFSILLVIFLTDIDLKERFFALIGINVGFHMLYWFFSTLSKDSTRMLNSFNKIVGTAMLKLFAVFGIICSFILIYVFIEKAVSEKELVGLFGICLPFGLFLGAYKLWTDLKNE</sequence>
<keyword evidence="1" id="KW-1133">Transmembrane helix</keyword>
<keyword evidence="1" id="KW-0812">Transmembrane</keyword>
<keyword evidence="3" id="KW-1185">Reference proteome</keyword>
<comment type="caution">
    <text evidence="2">The sequence shown here is derived from an EMBL/GenBank/DDBJ whole genome shotgun (WGS) entry which is preliminary data.</text>
</comment>
<organism evidence="2 3">
    <name type="scientific">Aureitalea marina</name>
    <dbReference type="NCBI Taxonomy" id="930804"/>
    <lineage>
        <taxon>Bacteria</taxon>
        <taxon>Pseudomonadati</taxon>
        <taxon>Bacteroidota</taxon>
        <taxon>Flavobacteriia</taxon>
        <taxon>Flavobacteriales</taxon>
        <taxon>Flavobacteriaceae</taxon>
        <taxon>Aureitalea</taxon>
    </lineage>
</organism>
<feature type="transmembrane region" description="Helical" evidence="1">
    <location>
        <begin position="78"/>
        <end position="99"/>
    </location>
</feature>
<evidence type="ECO:0000256" key="1">
    <source>
        <dbReference type="SAM" id="Phobius"/>
    </source>
</evidence>